<dbReference type="InterPro" id="IPR000718">
    <property type="entry name" value="Peptidase_M13"/>
</dbReference>
<dbReference type="InterPro" id="IPR042089">
    <property type="entry name" value="Peptidase_M13_dom_2"/>
</dbReference>
<evidence type="ECO:0000256" key="2">
    <source>
        <dbReference type="ARBA" id="ARBA00007357"/>
    </source>
</evidence>
<evidence type="ECO:0000259" key="9">
    <source>
        <dbReference type="Pfam" id="PF05649"/>
    </source>
</evidence>
<dbReference type="InterPro" id="IPR008753">
    <property type="entry name" value="Peptidase_M13_N"/>
</dbReference>
<dbReference type="OrthoDB" id="6475849at2759"/>
<dbReference type="PANTHER" id="PTHR11733:SF167">
    <property type="entry name" value="FI17812P1-RELATED"/>
    <property type="match status" value="1"/>
</dbReference>
<evidence type="ECO:0000313" key="11">
    <source>
        <dbReference type="Proteomes" id="UP000077315"/>
    </source>
</evidence>
<evidence type="ECO:0000259" key="8">
    <source>
        <dbReference type="Pfam" id="PF01431"/>
    </source>
</evidence>
<dbReference type="CDD" id="cd08662">
    <property type="entry name" value="M13"/>
    <property type="match status" value="1"/>
</dbReference>
<evidence type="ECO:0008006" key="12">
    <source>
        <dbReference type="Google" id="ProtNLM"/>
    </source>
</evidence>
<keyword evidence="7" id="KW-0482">Metalloprotease</keyword>
<dbReference type="STRING" id="763407.A0A167MSK2"/>
<dbReference type="InterPro" id="IPR024079">
    <property type="entry name" value="MetalloPept_cat_dom_sf"/>
</dbReference>
<dbReference type="GO" id="GO:0004222">
    <property type="term" value="F:metalloendopeptidase activity"/>
    <property type="evidence" value="ECO:0007669"/>
    <property type="project" value="InterPro"/>
</dbReference>
<dbReference type="GO" id="GO:0016485">
    <property type="term" value="P:protein processing"/>
    <property type="evidence" value="ECO:0007669"/>
    <property type="project" value="TreeGrafter"/>
</dbReference>
<feature type="domain" description="Peptidase M13 N-terminal" evidence="9">
    <location>
        <begin position="24"/>
        <end position="447"/>
    </location>
</feature>
<accession>A0A167MSK2</accession>
<evidence type="ECO:0000313" key="10">
    <source>
        <dbReference type="EMBL" id="OAD73799.1"/>
    </source>
</evidence>
<protein>
    <recommendedName>
        <fullName evidence="12">Endothelin-converting enzyme 1</fullName>
    </recommendedName>
</protein>
<evidence type="ECO:0000256" key="1">
    <source>
        <dbReference type="ARBA" id="ARBA00001947"/>
    </source>
</evidence>
<keyword evidence="11" id="KW-1185">Reference proteome</keyword>
<keyword evidence="3" id="KW-0645">Protease</keyword>
<dbReference type="PANTHER" id="PTHR11733">
    <property type="entry name" value="ZINC METALLOPROTEASE FAMILY M13 NEPRILYSIN-RELATED"/>
    <property type="match status" value="1"/>
</dbReference>
<dbReference type="PROSITE" id="PS51885">
    <property type="entry name" value="NEPRILYSIN"/>
    <property type="match status" value="1"/>
</dbReference>
<comment type="cofactor">
    <cofactor evidence="1">
        <name>Zn(2+)</name>
        <dbReference type="ChEBI" id="CHEBI:29105"/>
    </cofactor>
</comment>
<feature type="non-terminal residue" evidence="10">
    <location>
        <position position="1"/>
    </location>
</feature>
<dbReference type="VEuPathDB" id="FungiDB:PHYBLDRAFT_112411"/>
<dbReference type="RefSeq" id="XP_018291839.1">
    <property type="nucleotide sequence ID" value="XM_018428279.1"/>
</dbReference>
<dbReference type="Gene3D" id="1.10.1380.10">
    <property type="entry name" value="Neutral endopeptidase , domain2"/>
    <property type="match status" value="1"/>
</dbReference>
<name>A0A167MSK2_PHYB8</name>
<dbReference type="SUPFAM" id="SSF55486">
    <property type="entry name" value="Metalloproteases ('zincins'), catalytic domain"/>
    <property type="match status" value="1"/>
</dbReference>
<organism evidence="10 11">
    <name type="scientific">Phycomyces blakesleeanus (strain ATCC 8743b / DSM 1359 / FGSC 10004 / NBRC 33097 / NRRL 1555)</name>
    <dbReference type="NCBI Taxonomy" id="763407"/>
    <lineage>
        <taxon>Eukaryota</taxon>
        <taxon>Fungi</taxon>
        <taxon>Fungi incertae sedis</taxon>
        <taxon>Mucoromycota</taxon>
        <taxon>Mucoromycotina</taxon>
        <taxon>Mucoromycetes</taxon>
        <taxon>Mucorales</taxon>
        <taxon>Phycomycetaceae</taxon>
        <taxon>Phycomyces</taxon>
    </lineage>
</organism>
<feature type="domain" description="Peptidase M13 C-terminal" evidence="8">
    <location>
        <begin position="510"/>
        <end position="717"/>
    </location>
</feature>
<keyword evidence="5" id="KW-0378">Hydrolase</keyword>
<dbReference type="PRINTS" id="PR00786">
    <property type="entry name" value="NEPRILYSIN"/>
</dbReference>
<proteinExistence type="inferred from homology"/>
<reference evidence="11" key="1">
    <citation type="submission" date="2015-06" db="EMBL/GenBank/DDBJ databases">
        <title>Expansion of signal transduction pathways in fungi by whole-genome duplication.</title>
        <authorList>
            <consortium name="DOE Joint Genome Institute"/>
            <person name="Corrochano L.M."/>
            <person name="Kuo A."/>
            <person name="Marcet-Houben M."/>
            <person name="Polaino S."/>
            <person name="Salamov A."/>
            <person name="Villalobos J.M."/>
            <person name="Alvarez M.I."/>
            <person name="Avalos J."/>
            <person name="Benito E.P."/>
            <person name="Benoit I."/>
            <person name="Burger G."/>
            <person name="Camino L.P."/>
            <person name="Canovas D."/>
            <person name="Cerda-Olmedo E."/>
            <person name="Cheng J.-F."/>
            <person name="Dominguez A."/>
            <person name="Elias M."/>
            <person name="Eslava A.P."/>
            <person name="Glaser F."/>
            <person name="Grimwood J."/>
            <person name="Gutierrez G."/>
            <person name="Heitman J."/>
            <person name="Henrissat B."/>
            <person name="Iturriaga E.A."/>
            <person name="Lang B.F."/>
            <person name="Lavin J.L."/>
            <person name="Lee S."/>
            <person name="Li W."/>
            <person name="Lindquist E."/>
            <person name="Lopez-Garcia S."/>
            <person name="Luque E.M."/>
            <person name="Marcos A.T."/>
            <person name="Martin J."/>
            <person name="McCluskey K."/>
            <person name="Medina H.R."/>
            <person name="Miralles-Duran A."/>
            <person name="Miyazaki A."/>
            <person name="Munoz-Torres E."/>
            <person name="Oguiza J.A."/>
            <person name="Ohm R."/>
            <person name="Olmedo M."/>
            <person name="Orejas M."/>
            <person name="Ortiz-Castellanos L."/>
            <person name="Pisabarro A.G."/>
            <person name="Rodriguez-Romero J."/>
            <person name="Ruiz-Herrera J."/>
            <person name="Ruiz-Vazquez R."/>
            <person name="Sanz C."/>
            <person name="Schackwitz W."/>
            <person name="Schmutz J."/>
            <person name="Shahriari M."/>
            <person name="Shelest E."/>
            <person name="Silva-Franco F."/>
            <person name="Soanes D."/>
            <person name="Syed K."/>
            <person name="Tagua V.G."/>
            <person name="Talbot N.J."/>
            <person name="Thon M."/>
            <person name="De vries R.P."/>
            <person name="Wiebenga A."/>
            <person name="Yadav J.S."/>
            <person name="Braun E.L."/>
            <person name="Baker S."/>
            <person name="Garre V."/>
            <person name="Horwitz B."/>
            <person name="Torres-Martinez S."/>
            <person name="Idnurm A."/>
            <person name="Herrera-Estrella A."/>
            <person name="Gabaldon T."/>
            <person name="Grigoriev I.V."/>
        </authorList>
    </citation>
    <scope>NUCLEOTIDE SEQUENCE [LARGE SCALE GENOMIC DNA]</scope>
    <source>
        <strain evidence="11">NRRL 1555(-)</strain>
    </source>
</reference>
<dbReference type="GO" id="GO:0005886">
    <property type="term" value="C:plasma membrane"/>
    <property type="evidence" value="ECO:0007669"/>
    <property type="project" value="TreeGrafter"/>
</dbReference>
<evidence type="ECO:0000256" key="4">
    <source>
        <dbReference type="ARBA" id="ARBA00022723"/>
    </source>
</evidence>
<dbReference type="InParanoid" id="A0A167MSK2"/>
<keyword evidence="4" id="KW-0479">Metal-binding</keyword>
<comment type="similarity">
    <text evidence="2">Belongs to the peptidase M13 family.</text>
</comment>
<keyword evidence="6" id="KW-0862">Zinc</keyword>
<dbReference type="GeneID" id="28989185"/>
<dbReference type="InterPro" id="IPR018497">
    <property type="entry name" value="Peptidase_M13_C"/>
</dbReference>
<dbReference type="Pfam" id="PF05649">
    <property type="entry name" value="Peptidase_M13_N"/>
    <property type="match status" value="1"/>
</dbReference>
<dbReference type="Gene3D" id="3.40.390.10">
    <property type="entry name" value="Collagenase (Catalytic Domain)"/>
    <property type="match status" value="1"/>
</dbReference>
<evidence type="ECO:0000256" key="7">
    <source>
        <dbReference type="ARBA" id="ARBA00023049"/>
    </source>
</evidence>
<evidence type="ECO:0000256" key="5">
    <source>
        <dbReference type="ARBA" id="ARBA00022801"/>
    </source>
</evidence>
<gene>
    <name evidence="10" type="ORF">PHYBLDRAFT_112411</name>
</gene>
<dbReference type="Proteomes" id="UP000077315">
    <property type="component" value="Unassembled WGS sequence"/>
</dbReference>
<dbReference type="GO" id="GO:0046872">
    <property type="term" value="F:metal ion binding"/>
    <property type="evidence" value="ECO:0007669"/>
    <property type="project" value="UniProtKB-KW"/>
</dbReference>
<evidence type="ECO:0000256" key="6">
    <source>
        <dbReference type="ARBA" id="ARBA00022833"/>
    </source>
</evidence>
<sequence length="719" mass="81390">ICLEPHCILSAASILQDVNPDLDPCDDFYAYTCSNWIDNHVLPDAKSKVSVESLAKDRIKQRLNQILSHSNPLEKSLSSSSSLPRPDRIVDSQIFTKLTDFYGACMDEDTLDKRGIKPLYDQFRHIQGLLPASYLKQATLDPPFVQSLTEAMSHLGKQHIWALFEIRVVPDPHNPAKTALSLWQGEVGLPSRDYYDDPDVFSTYTKVVTELLELVFQKDTTGEFGWKSWSPVATARRILEFEKKLAQAKYHDDTIAVGTNRDGLNNGIIYERWSLEKLHATAPNVNWTLYVESMLPRGVPMPDDVLVPLPRFITSLSEDVLGSTNSRTLQTYLVWRTLWKYLDTLGEEFLAPRRKLEAKLNGVEARAKPERWETCLSHVDSSIGFLMGRYFVLSSLDSTSKTEAEGLASTIVTAFVDSLQGLSWVDDKTRKEMISKVQSMNYQLGYPSSFPDTQSAISLAEFYSSVNVKKDDFFGNVQSANEWAVKRQWAQLGKPVHNGVWDVNPQDVDATYSRKKNKAIVPAGMLQPPFYDSQGPDYLNYGSLGWVIGQTMLHGFDLTGRQYNKEGALGQWWSNHSMSEFNNRTRCFVQQYSNFTLKGPQEDIHQVDGERTLDSNLADNGGLAEAYSAWNTRFSQGRNNAHLPGLVNWSVEQLFFINFSRMKCSKSTPESDVRELRTSESAPDRWRVNGPLINSREFSKAFQCAVGTPMNPHAKCDMW</sequence>
<evidence type="ECO:0000256" key="3">
    <source>
        <dbReference type="ARBA" id="ARBA00022670"/>
    </source>
</evidence>
<dbReference type="Pfam" id="PF01431">
    <property type="entry name" value="Peptidase_M13"/>
    <property type="match status" value="1"/>
</dbReference>
<dbReference type="EMBL" id="KV440980">
    <property type="protein sequence ID" value="OAD73799.1"/>
    <property type="molecule type" value="Genomic_DNA"/>
</dbReference>
<dbReference type="AlphaFoldDB" id="A0A167MSK2"/>